<dbReference type="RefSeq" id="WP_105001261.1">
    <property type="nucleotide sequence ID" value="NZ_MQVX01000001.1"/>
</dbReference>
<evidence type="ECO:0000313" key="14">
    <source>
        <dbReference type="EMBL" id="PQJ15611.1"/>
    </source>
</evidence>
<dbReference type="AlphaFoldDB" id="A0A2S7T7Q4"/>
<accession>A0A2S7T7Q4</accession>
<dbReference type="NCBIfam" id="TIGR00682">
    <property type="entry name" value="lpxK"/>
    <property type="match status" value="1"/>
</dbReference>
<keyword evidence="10 13" id="KW-0067">ATP-binding</keyword>
<dbReference type="EC" id="2.7.1.130" evidence="3 13"/>
<keyword evidence="5 13" id="KW-0444">Lipid biosynthesis</keyword>
<dbReference type="GO" id="GO:0009244">
    <property type="term" value="P:lipopolysaccharide core region biosynthetic process"/>
    <property type="evidence" value="ECO:0007669"/>
    <property type="project" value="TreeGrafter"/>
</dbReference>
<evidence type="ECO:0000256" key="10">
    <source>
        <dbReference type="ARBA" id="ARBA00022840"/>
    </source>
</evidence>
<dbReference type="SUPFAM" id="SSF52540">
    <property type="entry name" value="P-loop containing nucleoside triphosphate hydrolases"/>
    <property type="match status" value="1"/>
</dbReference>
<evidence type="ECO:0000256" key="7">
    <source>
        <dbReference type="ARBA" id="ARBA00022679"/>
    </source>
</evidence>
<dbReference type="InterPro" id="IPR027417">
    <property type="entry name" value="P-loop_NTPase"/>
</dbReference>
<keyword evidence="11 13" id="KW-0443">Lipid metabolism</keyword>
<evidence type="ECO:0000256" key="11">
    <source>
        <dbReference type="ARBA" id="ARBA00023098"/>
    </source>
</evidence>
<protein>
    <recommendedName>
        <fullName evidence="4 13">Tetraacyldisaccharide 4'-kinase</fullName>
        <ecNumber evidence="3 13">2.7.1.130</ecNumber>
    </recommendedName>
    <alternativeName>
        <fullName evidence="12 13">Lipid A 4'-kinase</fullName>
    </alternativeName>
</protein>
<evidence type="ECO:0000256" key="3">
    <source>
        <dbReference type="ARBA" id="ARBA00012071"/>
    </source>
</evidence>
<keyword evidence="15" id="KW-1185">Reference proteome</keyword>
<keyword evidence="7 13" id="KW-0808">Transferase</keyword>
<keyword evidence="6 13" id="KW-0441">Lipid A biosynthesis</keyword>
<dbReference type="PANTHER" id="PTHR42724">
    <property type="entry name" value="TETRAACYLDISACCHARIDE 4'-KINASE"/>
    <property type="match status" value="1"/>
</dbReference>
<evidence type="ECO:0000256" key="5">
    <source>
        <dbReference type="ARBA" id="ARBA00022516"/>
    </source>
</evidence>
<sequence length="336" mass="39203">MQLFRYLLWPFSLVYATVVHCRNLCYDWGIFRSQSFETPTLCVGNLSVGGTGKTPMIEYMIRLLEPHRNLAVLSRGYRRKSKGYLLGQSDSTVQDLGDEPYQVFKKFPQVKVAVDADRIRGIQNLKADCSPELILLDDAFQHRSVLPTHSLVLTQFTNLYPRDFYLPMGRLRDARNQIKRAEGIFVTKCPADLSEEKALEIEKELGLSSHQQLFFSTLCYDTDLQGGEEPLPLSKMKDTPFALVTGIANPSPLLEHMDRMGLNYEHFRFADHHYFTENDLFRFHNFEYILCTEKDFTRLEGRVQRLYYLKVRHELLFDGKERLKKTLFNWYGIVED</sequence>
<dbReference type="Proteomes" id="UP000239366">
    <property type="component" value="Unassembled WGS sequence"/>
</dbReference>
<comment type="catalytic activity">
    <reaction evidence="13">
        <text>a lipid A disaccharide + ATP = a lipid IVA + ADP + H(+)</text>
        <dbReference type="Rhea" id="RHEA:67840"/>
        <dbReference type="ChEBI" id="CHEBI:15378"/>
        <dbReference type="ChEBI" id="CHEBI:30616"/>
        <dbReference type="ChEBI" id="CHEBI:176343"/>
        <dbReference type="ChEBI" id="CHEBI:176425"/>
        <dbReference type="ChEBI" id="CHEBI:456216"/>
        <dbReference type="EC" id="2.7.1.130"/>
    </reaction>
</comment>
<dbReference type="GO" id="GO:0009245">
    <property type="term" value="P:lipid A biosynthetic process"/>
    <property type="evidence" value="ECO:0007669"/>
    <property type="project" value="UniProtKB-UniRule"/>
</dbReference>
<dbReference type="UniPathway" id="UPA00359">
    <property type="reaction ID" value="UER00482"/>
</dbReference>
<comment type="pathway">
    <text evidence="2 13">Glycolipid biosynthesis; lipid IV(A) biosynthesis; lipid IV(A) from (3R)-3-hydroxytetradecanoyl-[acyl-carrier-protein] and UDP-N-acetyl-alpha-D-glucosamine: step 6/6.</text>
</comment>
<evidence type="ECO:0000256" key="1">
    <source>
        <dbReference type="ARBA" id="ARBA00002274"/>
    </source>
</evidence>
<evidence type="ECO:0000256" key="9">
    <source>
        <dbReference type="ARBA" id="ARBA00022777"/>
    </source>
</evidence>
<comment type="similarity">
    <text evidence="13">Belongs to the LpxK family.</text>
</comment>
<comment type="caution">
    <text evidence="14">The sequence shown here is derived from an EMBL/GenBank/DDBJ whole genome shotgun (WGS) entry which is preliminary data.</text>
</comment>
<proteinExistence type="inferred from homology"/>
<organism evidence="14 15">
    <name type="scientific">Aureicoccus marinus</name>
    <dbReference type="NCBI Taxonomy" id="754435"/>
    <lineage>
        <taxon>Bacteria</taxon>
        <taxon>Pseudomonadati</taxon>
        <taxon>Bacteroidota</taxon>
        <taxon>Flavobacteriia</taxon>
        <taxon>Flavobacteriales</taxon>
        <taxon>Flavobacteriaceae</taxon>
        <taxon>Aureicoccus</taxon>
    </lineage>
</organism>
<reference evidence="15" key="1">
    <citation type="submission" date="2016-11" db="EMBL/GenBank/DDBJ databases">
        <title>Trade-off between light-utilization and light-protection in marine flavobacteria.</title>
        <authorList>
            <person name="Kumagai Y."/>
            <person name="Yoshizawa S."/>
            <person name="Kogure K."/>
        </authorList>
    </citation>
    <scope>NUCLEOTIDE SEQUENCE [LARGE SCALE GENOMIC DNA]</scope>
    <source>
        <strain evidence="15">SG-18</strain>
    </source>
</reference>
<dbReference type="InterPro" id="IPR003758">
    <property type="entry name" value="LpxK"/>
</dbReference>
<evidence type="ECO:0000256" key="12">
    <source>
        <dbReference type="ARBA" id="ARBA00029757"/>
    </source>
</evidence>
<dbReference type="OrthoDB" id="9766423at2"/>
<keyword evidence="9 13" id="KW-0418">Kinase</keyword>
<evidence type="ECO:0000313" key="15">
    <source>
        <dbReference type="Proteomes" id="UP000239366"/>
    </source>
</evidence>
<dbReference type="GO" id="GO:0005886">
    <property type="term" value="C:plasma membrane"/>
    <property type="evidence" value="ECO:0007669"/>
    <property type="project" value="TreeGrafter"/>
</dbReference>
<evidence type="ECO:0000256" key="6">
    <source>
        <dbReference type="ARBA" id="ARBA00022556"/>
    </source>
</evidence>
<evidence type="ECO:0000256" key="4">
    <source>
        <dbReference type="ARBA" id="ARBA00016436"/>
    </source>
</evidence>
<feature type="binding site" evidence="13">
    <location>
        <begin position="47"/>
        <end position="54"/>
    </location>
    <ligand>
        <name>ATP</name>
        <dbReference type="ChEBI" id="CHEBI:30616"/>
    </ligand>
</feature>
<comment type="function">
    <text evidence="1 13">Transfers the gamma-phosphate of ATP to the 4'-position of a tetraacyldisaccharide 1-phosphate intermediate (termed DS-1-P) to form tetraacyldisaccharide 1,4'-bis-phosphate (lipid IVA).</text>
</comment>
<dbReference type="EMBL" id="MQVX01000001">
    <property type="protein sequence ID" value="PQJ15611.1"/>
    <property type="molecule type" value="Genomic_DNA"/>
</dbReference>
<evidence type="ECO:0000256" key="8">
    <source>
        <dbReference type="ARBA" id="ARBA00022741"/>
    </source>
</evidence>
<dbReference type="GO" id="GO:0009029">
    <property type="term" value="F:lipid-A 4'-kinase activity"/>
    <property type="evidence" value="ECO:0007669"/>
    <property type="project" value="UniProtKB-UniRule"/>
</dbReference>
<dbReference type="PANTHER" id="PTHR42724:SF1">
    <property type="entry name" value="TETRAACYLDISACCHARIDE 4'-KINASE, MITOCHONDRIAL-RELATED"/>
    <property type="match status" value="1"/>
</dbReference>
<keyword evidence="8 13" id="KW-0547">Nucleotide-binding</keyword>
<evidence type="ECO:0000256" key="2">
    <source>
        <dbReference type="ARBA" id="ARBA00004870"/>
    </source>
</evidence>
<name>A0A2S7T7Q4_9FLAO</name>
<dbReference type="GO" id="GO:0005524">
    <property type="term" value="F:ATP binding"/>
    <property type="evidence" value="ECO:0007669"/>
    <property type="project" value="UniProtKB-UniRule"/>
</dbReference>
<gene>
    <name evidence="13" type="primary">lpxK</name>
    <name evidence="14" type="ORF">BST99_07610</name>
</gene>
<evidence type="ECO:0000256" key="13">
    <source>
        <dbReference type="HAMAP-Rule" id="MF_00409"/>
    </source>
</evidence>
<dbReference type="Pfam" id="PF02606">
    <property type="entry name" value="LpxK"/>
    <property type="match status" value="1"/>
</dbReference>
<dbReference type="HAMAP" id="MF_00409">
    <property type="entry name" value="LpxK"/>
    <property type="match status" value="1"/>
</dbReference>